<sequence length="105" mass="11819">MLLIIRTDNTTIGMLKPDPVIAQAIVDFQYKNAARNRLGLDWLDNMAVLAIYRCTRHSSLSPTKSQSLSDRTRPSIWVVILSRQRKGGVRIGMVLWPPGRRNGSS</sequence>
<evidence type="ECO:0000313" key="1">
    <source>
        <dbReference type="EMBL" id="TFK46842.1"/>
    </source>
</evidence>
<evidence type="ECO:0000313" key="2">
    <source>
        <dbReference type="Proteomes" id="UP000305948"/>
    </source>
</evidence>
<gene>
    <name evidence="1" type="ORF">OE88DRAFT_1667110</name>
</gene>
<accession>A0A5C3MN53</accession>
<reference evidence="1 2" key="1">
    <citation type="journal article" date="2019" name="Nat. Ecol. Evol.">
        <title>Megaphylogeny resolves global patterns of mushroom evolution.</title>
        <authorList>
            <person name="Varga T."/>
            <person name="Krizsan K."/>
            <person name="Foldi C."/>
            <person name="Dima B."/>
            <person name="Sanchez-Garcia M."/>
            <person name="Sanchez-Ramirez S."/>
            <person name="Szollosi G.J."/>
            <person name="Szarkandi J.G."/>
            <person name="Papp V."/>
            <person name="Albert L."/>
            <person name="Andreopoulos W."/>
            <person name="Angelini C."/>
            <person name="Antonin V."/>
            <person name="Barry K.W."/>
            <person name="Bougher N.L."/>
            <person name="Buchanan P."/>
            <person name="Buyck B."/>
            <person name="Bense V."/>
            <person name="Catcheside P."/>
            <person name="Chovatia M."/>
            <person name="Cooper J."/>
            <person name="Damon W."/>
            <person name="Desjardin D."/>
            <person name="Finy P."/>
            <person name="Geml J."/>
            <person name="Haridas S."/>
            <person name="Hughes K."/>
            <person name="Justo A."/>
            <person name="Karasinski D."/>
            <person name="Kautmanova I."/>
            <person name="Kiss B."/>
            <person name="Kocsube S."/>
            <person name="Kotiranta H."/>
            <person name="LaButti K.M."/>
            <person name="Lechner B.E."/>
            <person name="Liimatainen K."/>
            <person name="Lipzen A."/>
            <person name="Lukacs Z."/>
            <person name="Mihaltcheva S."/>
            <person name="Morgado L.N."/>
            <person name="Niskanen T."/>
            <person name="Noordeloos M.E."/>
            <person name="Ohm R.A."/>
            <person name="Ortiz-Santana B."/>
            <person name="Ovrebo C."/>
            <person name="Racz N."/>
            <person name="Riley R."/>
            <person name="Savchenko A."/>
            <person name="Shiryaev A."/>
            <person name="Soop K."/>
            <person name="Spirin V."/>
            <person name="Szebenyi C."/>
            <person name="Tomsovsky M."/>
            <person name="Tulloss R.E."/>
            <person name="Uehling J."/>
            <person name="Grigoriev I.V."/>
            <person name="Vagvolgyi C."/>
            <person name="Papp T."/>
            <person name="Martin F.M."/>
            <person name="Miettinen O."/>
            <person name="Hibbett D.S."/>
            <person name="Nagy L.G."/>
        </authorList>
    </citation>
    <scope>NUCLEOTIDE SEQUENCE [LARGE SCALE GENOMIC DNA]</scope>
    <source>
        <strain evidence="1 2">OMC1185</strain>
    </source>
</reference>
<dbReference type="AlphaFoldDB" id="A0A5C3MN53"/>
<organism evidence="1 2">
    <name type="scientific">Heliocybe sulcata</name>
    <dbReference type="NCBI Taxonomy" id="5364"/>
    <lineage>
        <taxon>Eukaryota</taxon>
        <taxon>Fungi</taxon>
        <taxon>Dikarya</taxon>
        <taxon>Basidiomycota</taxon>
        <taxon>Agaricomycotina</taxon>
        <taxon>Agaricomycetes</taxon>
        <taxon>Gloeophyllales</taxon>
        <taxon>Gloeophyllaceae</taxon>
        <taxon>Heliocybe</taxon>
    </lineage>
</organism>
<dbReference type="EMBL" id="ML213527">
    <property type="protein sequence ID" value="TFK46842.1"/>
    <property type="molecule type" value="Genomic_DNA"/>
</dbReference>
<dbReference type="Proteomes" id="UP000305948">
    <property type="component" value="Unassembled WGS sequence"/>
</dbReference>
<name>A0A5C3MN53_9AGAM</name>
<proteinExistence type="predicted"/>
<keyword evidence="2" id="KW-1185">Reference proteome</keyword>
<protein>
    <submittedName>
        <fullName evidence="1">Uncharacterized protein</fullName>
    </submittedName>
</protein>